<dbReference type="Pfam" id="PF00672">
    <property type="entry name" value="HAMP"/>
    <property type="match status" value="1"/>
</dbReference>
<comment type="catalytic activity">
    <reaction evidence="1">
        <text>ATP + protein L-histidine = ADP + protein N-phospho-L-histidine.</text>
        <dbReference type="EC" id="2.7.13.3"/>
    </reaction>
</comment>
<evidence type="ECO:0000256" key="7">
    <source>
        <dbReference type="ARBA" id="ARBA00022692"/>
    </source>
</evidence>
<keyword evidence="9" id="KW-0418">Kinase</keyword>
<dbReference type="SMART" id="SM00387">
    <property type="entry name" value="HATPase_c"/>
    <property type="match status" value="1"/>
</dbReference>
<keyword evidence="7 14" id="KW-0812">Transmembrane</keyword>
<name>A0A1I5IUB9_9BACT</name>
<evidence type="ECO:0000256" key="9">
    <source>
        <dbReference type="ARBA" id="ARBA00022777"/>
    </source>
</evidence>
<gene>
    <name evidence="17" type="ORF">SAMN04488519_11039</name>
</gene>
<keyword evidence="8" id="KW-0547">Nucleotide-binding</keyword>
<evidence type="ECO:0000256" key="11">
    <source>
        <dbReference type="ARBA" id="ARBA00022989"/>
    </source>
</evidence>
<proteinExistence type="predicted"/>
<evidence type="ECO:0000256" key="13">
    <source>
        <dbReference type="ARBA" id="ARBA00023136"/>
    </source>
</evidence>
<dbReference type="Pfam" id="PF02518">
    <property type="entry name" value="HATPase_c"/>
    <property type="match status" value="1"/>
</dbReference>
<evidence type="ECO:0000256" key="10">
    <source>
        <dbReference type="ARBA" id="ARBA00022840"/>
    </source>
</evidence>
<dbReference type="InterPro" id="IPR003660">
    <property type="entry name" value="HAMP_dom"/>
</dbReference>
<dbReference type="SMART" id="SM00304">
    <property type="entry name" value="HAMP"/>
    <property type="match status" value="1"/>
</dbReference>
<evidence type="ECO:0000256" key="12">
    <source>
        <dbReference type="ARBA" id="ARBA00023012"/>
    </source>
</evidence>
<dbReference type="CDD" id="cd00075">
    <property type="entry name" value="HATPase"/>
    <property type="match status" value="1"/>
</dbReference>
<dbReference type="SMART" id="SM00388">
    <property type="entry name" value="HisKA"/>
    <property type="match status" value="1"/>
</dbReference>
<keyword evidence="12" id="KW-0902">Two-component regulatory system</keyword>
<dbReference type="CDD" id="cd00082">
    <property type="entry name" value="HisKA"/>
    <property type="match status" value="1"/>
</dbReference>
<dbReference type="PROSITE" id="PS50109">
    <property type="entry name" value="HIS_KIN"/>
    <property type="match status" value="1"/>
</dbReference>
<dbReference type="RefSeq" id="WP_091655161.1">
    <property type="nucleotide sequence ID" value="NZ_FOVW01000010.1"/>
</dbReference>
<evidence type="ECO:0000256" key="5">
    <source>
        <dbReference type="ARBA" id="ARBA00022553"/>
    </source>
</evidence>
<keyword evidence="13 14" id="KW-0472">Membrane</keyword>
<sequence length="482" mass="53691">MKSLYWRLSLSFILVLLLVGASYILITTKNAQRYFQETTQKLNAEVASYLIKEVNPFQDGKINEEALGVIMHSMMAVNPGIEVYLLNPKGEILSYVVLDQLVKLKAVDIAPVEQFISEGGSEFVLGDDPRNPGTTSVFSAAPVYENGELQGYVYITLESEKFDAISSDLLGSYWLGLTLNSILITLIVGLLIGLVLIAWWTRHLRKVVVAVEAFKEGDLQSRVPQSTSNSDLALLGKTFNSMADTILDNIEELKNVDALRRELIANVSHDLRNPLAIINGYVETLQIRDEKLTPDEKRSYYKIILNSVDKLTKLVTDLFDLSKLESGQMQVKKEKLKIQELLVDSSLKYELLAQSKDISISSSICANLPVVEADLYLIDRVIQNLLDNAVKYTPDHGHIELEACSAPGGVKIRVKNSGEGIPKEDLESIFDRYYKVDKDMKGIEGSGLGLAIVRKILEIHGSKIHISSDSESYTEFEFVLPA</sequence>
<dbReference type="Gene3D" id="1.10.287.130">
    <property type="match status" value="1"/>
</dbReference>
<feature type="domain" description="Histidine kinase" evidence="15">
    <location>
        <begin position="266"/>
        <end position="482"/>
    </location>
</feature>
<dbReference type="Gene3D" id="3.30.565.10">
    <property type="entry name" value="Histidine kinase-like ATPase, C-terminal domain"/>
    <property type="match status" value="1"/>
</dbReference>
<dbReference type="InterPro" id="IPR036097">
    <property type="entry name" value="HisK_dim/P_sf"/>
</dbReference>
<dbReference type="InterPro" id="IPR036890">
    <property type="entry name" value="HATPase_C_sf"/>
</dbReference>
<dbReference type="GO" id="GO:0000155">
    <property type="term" value="F:phosphorelay sensor kinase activity"/>
    <property type="evidence" value="ECO:0007669"/>
    <property type="project" value="InterPro"/>
</dbReference>
<keyword evidence="6" id="KW-0808">Transferase</keyword>
<dbReference type="Gene3D" id="6.10.340.10">
    <property type="match status" value="1"/>
</dbReference>
<evidence type="ECO:0000256" key="4">
    <source>
        <dbReference type="ARBA" id="ARBA00022475"/>
    </source>
</evidence>
<dbReference type="InterPro" id="IPR005467">
    <property type="entry name" value="His_kinase_dom"/>
</dbReference>
<dbReference type="InterPro" id="IPR003594">
    <property type="entry name" value="HATPase_dom"/>
</dbReference>
<dbReference type="PROSITE" id="PS50885">
    <property type="entry name" value="HAMP"/>
    <property type="match status" value="1"/>
</dbReference>
<reference evidence="18" key="1">
    <citation type="submission" date="2016-10" db="EMBL/GenBank/DDBJ databases">
        <authorList>
            <person name="Varghese N."/>
            <person name="Submissions S."/>
        </authorList>
    </citation>
    <scope>NUCLEOTIDE SEQUENCE [LARGE SCALE GENOMIC DNA]</scope>
    <source>
        <strain evidence="18">DSM 15282</strain>
    </source>
</reference>
<dbReference type="GO" id="GO:0005524">
    <property type="term" value="F:ATP binding"/>
    <property type="evidence" value="ECO:0007669"/>
    <property type="project" value="UniProtKB-KW"/>
</dbReference>
<evidence type="ECO:0000256" key="6">
    <source>
        <dbReference type="ARBA" id="ARBA00022679"/>
    </source>
</evidence>
<dbReference type="SUPFAM" id="SSF158472">
    <property type="entry name" value="HAMP domain-like"/>
    <property type="match status" value="1"/>
</dbReference>
<evidence type="ECO:0000256" key="3">
    <source>
        <dbReference type="ARBA" id="ARBA00012438"/>
    </source>
</evidence>
<evidence type="ECO:0000256" key="8">
    <source>
        <dbReference type="ARBA" id="ARBA00022741"/>
    </source>
</evidence>
<dbReference type="SUPFAM" id="SSF47384">
    <property type="entry name" value="Homodimeric domain of signal transducing histidine kinase"/>
    <property type="match status" value="1"/>
</dbReference>
<feature type="transmembrane region" description="Helical" evidence="14">
    <location>
        <begin position="173"/>
        <end position="200"/>
    </location>
</feature>
<dbReference type="GO" id="GO:0005886">
    <property type="term" value="C:plasma membrane"/>
    <property type="evidence" value="ECO:0007669"/>
    <property type="project" value="UniProtKB-SubCell"/>
</dbReference>
<dbReference type="AlphaFoldDB" id="A0A1I5IUB9"/>
<dbReference type="FunFam" id="1.10.287.130:FF:000001">
    <property type="entry name" value="Two-component sensor histidine kinase"/>
    <property type="match status" value="1"/>
</dbReference>
<evidence type="ECO:0000256" key="1">
    <source>
        <dbReference type="ARBA" id="ARBA00000085"/>
    </source>
</evidence>
<evidence type="ECO:0000256" key="14">
    <source>
        <dbReference type="SAM" id="Phobius"/>
    </source>
</evidence>
<accession>A0A1I5IUB9</accession>
<evidence type="ECO:0000259" key="15">
    <source>
        <dbReference type="PROSITE" id="PS50109"/>
    </source>
</evidence>
<keyword evidence="18" id="KW-1185">Reference proteome</keyword>
<dbReference type="Proteomes" id="UP000199564">
    <property type="component" value="Unassembled WGS sequence"/>
</dbReference>
<keyword evidence="5" id="KW-0597">Phosphoprotein</keyword>
<dbReference type="STRING" id="226506.SAMN04488519_11039"/>
<evidence type="ECO:0000313" key="17">
    <source>
        <dbReference type="EMBL" id="SFO64145.1"/>
    </source>
</evidence>
<dbReference type="PANTHER" id="PTHR45528">
    <property type="entry name" value="SENSOR HISTIDINE KINASE CPXA"/>
    <property type="match status" value="1"/>
</dbReference>
<evidence type="ECO:0000259" key="16">
    <source>
        <dbReference type="PROSITE" id="PS50885"/>
    </source>
</evidence>
<dbReference type="InterPro" id="IPR004358">
    <property type="entry name" value="Sig_transdc_His_kin-like_C"/>
</dbReference>
<comment type="subcellular location">
    <subcellularLocation>
        <location evidence="2">Cell membrane</location>
        <topology evidence="2">Multi-pass membrane protein</topology>
    </subcellularLocation>
</comment>
<keyword evidence="10" id="KW-0067">ATP-binding</keyword>
<feature type="domain" description="HAMP" evidence="16">
    <location>
        <begin position="198"/>
        <end position="251"/>
    </location>
</feature>
<dbReference type="EC" id="2.7.13.3" evidence="3"/>
<dbReference type="InterPro" id="IPR050398">
    <property type="entry name" value="HssS/ArlS-like"/>
</dbReference>
<dbReference type="InterPro" id="IPR003661">
    <property type="entry name" value="HisK_dim/P_dom"/>
</dbReference>
<dbReference type="Pfam" id="PF00512">
    <property type="entry name" value="HisKA"/>
    <property type="match status" value="1"/>
</dbReference>
<evidence type="ECO:0000313" key="18">
    <source>
        <dbReference type="Proteomes" id="UP000199564"/>
    </source>
</evidence>
<dbReference type="CDD" id="cd06225">
    <property type="entry name" value="HAMP"/>
    <property type="match status" value="1"/>
</dbReference>
<dbReference type="EMBL" id="FOVW01000010">
    <property type="protein sequence ID" value="SFO64145.1"/>
    <property type="molecule type" value="Genomic_DNA"/>
</dbReference>
<dbReference type="FunFam" id="3.30.565.10:FF:000006">
    <property type="entry name" value="Sensor histidine kinase WalK"/>
    <property type="match status" value="1"/>
</dbReference>
<keyword evidence="4" id="KW-1003">Cell membrane</keyword>
<protein>
    <recommendedName>
        <fullName evidence="3">histidine kinase</fullName>
        <ecNumber evidence="3">2.7.13.3</ecNumber>
    </recommendedName>
</protein>
<evidence type="ECO:0000256" key="2">
    <source>
        <dbReference type="ARBA" id="ARBA00004651"/>
    </source>
</evidence>
<keyword evidence="11 14" id="KW-1133">Transmembrane helix</keyword>
<organism evidence="17 18">
    <name type="scientific">Algoriphagus ornithinivorans</name>
    <dbReference type="NCBI Taxonomy" id="226506"/>
    <lineage>
        <taxon>Bacteria</taxon>
        <taxon>Pseudomonadati</taxon>
        <taxon>Bacteroidota</taxon>
        <taxon>Cytophagia</taxon>
        <taxon>Cytophagales</taxon>
        <taxon>Cyclobacteriaceae</taxon>
        <taxon>Algoriphagus</taxon>
    </lineage>
</organism>
<dbReference type="PRINTS" id="PR00344">
    <property type="entry name" value="BCTRLSENSOR"/>
</dbReference>
<dbReference type="PANTHER" id="PTHR45528:SF1">
    <property type="entry name" value="SENSOR HISTIDINE KINASE CPXA"/>
    <property type="match status" value="1"/>
</dbReference>
<dbReference type="SUPFAM" id="SSF55874">
    <property type="entry name" value="ATPase domain of HSP90 chaperone/DNA topoisomerase II/histidine kinase"/>
    <property type="match status" value="1"/>
</dbReference>